<organism evidence="2 3">
    <name type="scientific">Methanospirillum purgamenti</name>
    <dbReference type="NCBI Taxonomy" id="2834276"/>
    <lineage>
        <taxon>Archaea</taxon>
        <taxon>Methanobacteriati</taxon>
        <taxon>Methanobacteriota</taxon>
        <taxon>Stenosarchaea group</taxon>
        <taxon>Methanomicrobia</taxon>
        <taxon>Methanomicrobiales</taxon>
        <taxon>Methanospirillaceae</taxon>
        <taxon>Methanospirillum</taxon>
    </lineage>
</organism>
<name>A0A8E7B0G8_9EURY</name>
<dbReference type="InterPro" id="IPR006657">
    <property type="entry name" value="MoPterin_dinucl-bd_dom"/>
</dbReference>
<sequence>MKIRINTGRTVVQGSHVDQKNSSEYYREASTIRLNPVDMMEMGVDDGERVMVTVSDGSVVLRAISDETIKRGTGFLPLGPYANYLVGGTTHSTGMPDFKEAEGEIEGTGDKIPSVGELMRKLGGVPYGR</sequence>
<dbReference type="InterPro" id="IPR009010">
    <property type="entry name" value="Asp_de-COase-like_dom_sf"/>
</dbReference>
<protein>
    <submittedName>
        <fullName evidence="2">Molybdopterin dinucleotide-binding protein</fullName>
    </submittedName>
</protein>
<keyword evidence="3" id="KW-1185">Reference proteome</keyword>
<reference evidence="2 3" key="1">
    <citation type="submission" date="2021-05" db="EMBL/GenBank/DDBJ databases">
        <title>A novel Methanospirillum isolate from a pyrite-forming mixed culture.</title>
        <authorList>
            <person name="Bunk B."/>
            <person name="Sproer C."/>
            <person name="Spring S."/>
            <person name="Pester M."/>
        </authorList>
    </citation>
    <scope>NUCLEOTIDE SEQUENCE [LARGE SCALE GENOMIC DNA]</scope>
    <source>
        <strain evidence="2 3">J.3.6.1-F.2.7.3</strain>
    </source>
</reference>
<feature type="domain" description="Molybdopterin dinucleotide-binding" evidence="1">
    <location>
        <begin position="4"/>
        <end position="100"/>
    </location>
</feature>
<proteinExistence type="predicted"/>
<accession>A0A8E7B0G8</accession>
<dbReference type="AlphaFoldDB" id="A0A8E7B0G8"/>
<dbReference type="GeneID" id="65567443"/>
<dbReference type="GO" id="GO:0016491">
    <property type="term" value="F:oxidoreductase activity"/>
    <property type="evidence" value="ECO:0007669"/>
    <property type="project" value="InterPro"/>
</dbReference>
<dbReference type="InterPro" id="IPR012040">
    <property type="entry name" value="Formylmethanofuran_DH_dsu"/>
</dbReference>
<dbReference type="EMBL" id="CP075546">
    <property type="protein sequence ID" value="QVV88614.1"/>
    <property type="molecule type" value="Genomic_DNA"/>
</dbReference>
<dbReference type="Proteomes" id="UP000680656">
    <property type="component" value="Chromosome"/>
</dbReference>
<dbReference type="Gene3D" id="2.40.40.20">
    <property type="match status" value="1"/>
</dbReference>
<dbReference type="SUPFAM" id="SSF50692">
    <property type="entry name" value="ADC-like"/>
    <property type="match status" value="1"/>
</dbReference>
<gene>
    <name evidence="2" type="ORF">KHC33_15020</name>
</gene>
<dbReference type="RefSeq" id="WP_214419423.1">
    <property type="nucleotide sequence ID" value="NZ_CP075546.1"/>
</dbReference>
<evidence type="ECO:0000313" key="3">
    <source>
        <dbReference type="Proteomes" id="UP000680656"/>
    </source>
</evidence>
<dbReference type="PIRSF" id="PIRSF015873">
    <property type="entry name" value="FwdD"/>
    <property type="match status" value="1"/>
</dbReference>
<evidence type="ECO:0000313" key="2">
    <source>
        <dbReference type="EMBL" id="QVV88614.1"/>
    </source>
</evidence>
<dbReference type="KEGG" id="mrtj:KHC33_15020"/>
<dbReference type="Pfam" id="PF01568">
    <property type="entry name" value="Molydop_binding"/>
    <property type="match status" value="1"/>
</dbReference>
<dbReference type="GO" id="GO:0043546">
    <property type="term" value="F:molybdopterin cofactor binding"/>
    <property type="evidence" value="ECO:0007669"/>
    <property type="project" value="InterPro"/>
</dbReference>
<evidence type="ECO:0000259" key="1">
    <source>
        <dbReference type="Pfam" id="PF01568"/>
    </source>
</evidence>